<dbReference type="AlphaFoldDB" id="A0A0L1JUU4"/>
<dbReference type="STRING" id="1317121.ATO11_02740"/>
<keyword evidence="2" id="KW-1185">Reference proteome</keyword>
<dbReference type="Proteomes" id="UP000036938">
    <property type="component" value="Unassembled WGS sequence"/>
</dbReference>
<reference evidence="1 2" key="1">
    <citation type="journal article" date="2015" name="Int. J. Syst. Evol. Microbiol.">
        <title>Aestuariivita atlantica sp. nov., isolated from deep sea sediment of the Atlantic Ocean.</title>
        <authorList>
            <person name="Li G."/>
            <person name="Lai Q."/>
            <person name="Du Y."/>
            <person name="Liu X."/>
            <person name="Sun F."/>
            <person name="Shao Z."/>
        </authorList>
    </citation>
    <scope>NUCLEOTIDE SEQUENCE [LARGE SCALE GENOMIC DNA]</scope>
    <source>
        <strain evidence="1 2">22II-S11-z3</strain>
    </source>
</reference>
<proteinExistence type="predicted"/>
<protein>
    <submittedName>
        <fullName evidence="1">Uncharacterized protein</fullName>
    </submittedName>
</protein>
<gene>
    <name evidence="1" type="ORF">ATO11_02740</name>
</gene>
<name>A0A0L1JUU4_9RHOB</name>
<dbReference type="RefSeq" id="WP_050529260.1">
    <property type="nucleotide sequence ID" value="NZ_AQQZ01000001.1"/>
</dbReference>
<sequence>MAPKDIISNATLERRRRARLMELIRQQDAALQRPAPSDPPLPTGFARQFQDNAARSLGHRPADQILSLRLRGWLG</sequence>
<dbReference type="EMBL" id="AQQZ01000001">
    <property type="protein sequence ID" value="KNG95525.1"/>
    <property type="molecule type" value="Genomic_DNA"/>
</dbReference>
<evidence type="ECO:0000313" key="1">
    <source>
        <dbReference type="EMBL" id="KNG95525.1"/>
    </source>
</evidence>
<accession>A0A0L1JUU4</accession>
<comment type="caution">
    <text evidence="1">The sequence shown here is derived from an EMBL/GenBank/DDBJ whole genome shotgun (WGS) entry which is preliminary data.</text>
</comment>
<evidence type="ECO:0000313" key="2">
    <source>
        <dbReference type="Proteomes" id="UP000036938"/>
    </source>
</evidence>
<organism evidence="1 2">
    <name type="scientific">Pseudaestuariivita atlantica</name>
    <dbReference type="NCBI Taxonomy" id="1317121"/>
    <lineage>
        <taxon>Bacteria</taxon>
        <taxon>Pseudomonadati</taxon>
        <taxon>Pseudomonadota</taxon>
        <taxon>Alphaproteobacteria</taxon>
        <taxon>Rhodobacterales</taxon>
        <taxon>Paracoccaceae</taxon>
        <taxon>Pseudaestuariivita</taxon>
    </lineage>
</organism>